<evidence type="ECO:0000256" key="2">
    <source>
        <dbReference type="ARBA" id="ARBA00005585"/>
    </source>
</evidence>
<name>A0AAV5UZJ5_9BILA</name>
<dbReference type="GO" id="GO:0005119">
    <property type="term" value="F:smoothened binding"/>
    <property type="evidence" value="ECO:0007669"/>
    <property type="project" value="TreeGrafter"/>
</dbReference>
<keyword evidence="5 7" id="KW-0472">Membrane</keyword>
<feature type="transmembrane region" description="Helical" evidence="7">
    <location>
        <begin position="729"/>
        <end position="749"/>
    </location>
</feature>
<dbReference type="GO" id="GO:0018996">
    <property type="term" value="P:molting cycle, collagen and cuticulin-based cuticle"/>
    <property type="evidence" value="ECO:0007669"/>
    <property type="project" value="UniProtKB-ARBA"/>
</dbReference>
<feature type="transmembrane region" description="Helical" evidence="7">
    <location>
        <begin position="693"/>
        <end position="717"/>
    </location>
</feature>
<comment type="subcellular location">
    <subcellularLocation>
        <location evidence="1">Membrane</location>
        <topology evidence="1">Multi-pass membrane protein</topology>
    </subcellularLocation>
</comment>
<dbReference type="Pfam" id="PF12349">
    <property type="entry name" value="Sterol-sensing"/>
    <property type="match status" value="1"/>
</dbReference>
<organism evidence="9 10">
    <name type="scientific">Pristionchus fissidentatus</name>
    <dbReference type="NCBI Taxonomy" id="1538716"/>
    <lineage>
        <taxon>Eukaryota</taxon>
        <taxon>Metazoa</taxon>
        <taxon>Ecdysozoa</taxon>
        <taxon>Nematoda</taxon>
        <taxon>Chromadorea</taxon>
        <taxon>Rhabditida</taxon>
        <taxon>Rhabditina</taxon>
        <taxon>Diplogasteromorpha</taxon>
        <taxon>Diplogasteroidea</taxon>
        <taxon>Neodiplogasteridae</taxon>
        <taxon>Pristionchus</taxon>
    </lineage>
</organism>
<feature type="transmembrane region" description="Helical" evidence="7">
    <location>
        <begin position="1225"/>
        <end position="1246"/>
    </location>
</feature>
<comment type="similarity">
    <text evidence="2">Belongs to the patched family.</text>
</comment>
<reference evidence="9" key="1">
    <citation type="submission" date="2023-10" db="EMBL/GenBank/DDBJ databases">
        <title>Genome assembly of Pristionchus species.</title>
        <authorList>
            <person name="Yoshida K."/>
            <person name="Sommer R.J."/>
        </authorList>
    </citation>
    <scope>NUCLEOTIDE SEQUENCE</scope>
    <source>
        <strain evidence="9">RS5133</strain>
    </source>
</reference>
<dbReference type="Proteomes" id="UP001432322">
    <property type="component" value="Unassembled WGS sequence"/>
</dbReference>
<dbReference type="GO" id="GO:0008158">
    <property type="term" value="F:hedgehog receptor activity"/>
    <property type="evidence" value="ECO:0007669"/>
    <property type="project" value="TreeGrafter"/>
</dbReference>
<evidence type="ECO:0000256" key="7">
    <source>
        <dbReference type="SAM" id="Phobius"/>
    </source>
</evidence>
<feature type="transmembrane region" description="Helical" evidence="7">
    <location>
        <begin position="660"/>
        <end position="681"/>
    </location>
</feature>
<evidence type="ECO:0000313" key="10">
    <source>
        <dbReference type="Proteomes" id="UP001432322"/>
    </source>
</evidence>
<evidence type="ECO:0000256" key="1">
    <source>
        <dbReference type="ARBA" id="ARBA00004141"/>
    </source>
</evidence>
<feature type="transmembrane region" description="Helical" evidence="7">
    <location>
        <begin position="1252"/>
        <end position="1280"/>
    </location>
</feature>
<dbReference type="GO" id="GO:0097108">
    <property type="term" value="F:hedgehog family protein binding"/>
    <property type="evidence" value="ECO:0007669"/>
    <property type="project" value="TreeGrafter"/>
</dbReference>
<evidence type="ECO:0000256" key="3">
    <source>
        <dbReference type="ARBA" id="ARBA00022692"/>
    </source>
</evidence>
<evidence type="ECO:0000256" key="4">
    <source>
        <dbReference type="ARBA" id="ARBA00022989"/>
    </source>
</evidence>
<dbReference type="GO" id="GO:0005886">
    <property type="term" value="C:plasma membrane"/>
    <property type="evidence" value="ECO:0007669"/>
    <property type="project" value="TreeGrafter"/>
</dbReference>
<evidence type="ECO:0000256" key="6">
    <source>
        <dbReference type="ARBA" id="ARBA00023180"/>
    </source>
</evidence>
<feature type="transmembrane region" description="Helical" evidence="7">
    <location>
        <begin position="917"/>
        <end position="937"/>
    </location>
</feature>
<gene>
    <name evidence="9" type="ORF">PFISCL1PPCAC_4007</name>
</gene>
<sequence length="1413" mass="155880">MLTLLEPPGAKQHQRFQSGQYLLNLGGGAAAGADVDEDDDYDEGGGAYDRDDADGCCAPLEKVLDSHLVGKSSSNEYSSRWKREFRQRPSWCDADLCLQQIKRRKAKGNRWALYSRSFIQKCLYSLGSFVQNHALSVICTMLVLFSLCCYGLQYVRIETDIVKLWVAKGGRLDEELSFHARVLESVTYNHTRDDAAAEVVRENGLGGGYQVVIQTPEYEGQNMLTREGLLKHVSIMEEIANITVRLQGIDWSLSDLCFKPAKPDTSDPMARKFEGVIDRIIPCIWITPIDCFWEGAKPLGPDPVVNKNKELGMLALAGMLDHIDGVDVSWKNLNPTEIIHGINKVFSLGTYALMFDRAGIGKGYLDRPCIDPLDPECPRDSPNYFETCESGIIDRWVELMEERGEEIELKKTEDFSIFDMDFGNLFNRKKRQAENVEVAAEIDEAADPQNSTRLESVELPAAAAATTTTTTAAPTAPTTTTMTPAKRKEYCTARHGAMLRWMVKEDNRGNWSTILGEAAGPRYPDYSSVMSEGCGGFARGVLQWPPDMILGNARRNASTGALQAASALQSVFLVASPNDVYLRFKTSASLISKPELANANWTTTAAEEVIVSWQRAFTQLLYKHKHNFETTDDGAEKERRTIHPLASTSIADMLEEFCQFNYTIILVGYGLMLVYAMVTQLRTEGCLPAAHSCMGLAFAGVVTVTFASVAGLGMATWFGIEFNAATTQIVPFLTLGIGVDNMFMLLHNYHDVVAMSSRNEMGVLLRETGMSILCTSTNNILSFLAGTLLPIPALRSFCAQSTILLTFNFIAILTIYPAVISIDLRRRKAGKRDLLVCLQDPCEENYQSKQSQPERKPMNGEASYRNLISKTGGGKDLMDEVDESRHHQHHGFLEEVVPYTLHAAIRNYYIPFISNQCVKVAVILASISLCVVAVMGMQQASIGLELSDVLPEHTAPAAFLKARDQYFSFYPMFAVLKGPNIDYPHQQQLIENYRNAIGASKFVIKNAKGAPSEAYWLGMMRDWLMSVQKETDVAIANGQIDVATATIDTSNMTKISDAALTGYKLLCSHGTKFECLGRVGRVRLVDASGVINPDGFYNYLTAWFNQDNMMYYVTQASFFPNPPAWAVNVSGVVPPAEPLAYSQIPFYLTGLTNTPVIVEVIKEIRSICDDFTTRGLPNFPQGIAFTFWEQYLHLNGNLMQAIATIALAVFIVLSILLFNPWAAASILAILICMTAQLAGFLGWAGIKMNPVSAVTLITAVGIGVEFTAHVVLAFLTSLGNRQERMAAAVDRVFVPVIHGALSTLLGILMLAFSEFEFVVKYFFVVMSALIVIGLINGLILLPVLLSLAGPPTEITPLDNKRCLQLPPAVRKSEIDDYEDGPMCYQLEDLTGGAGDRVQSVVGIKGLTMYARPL</sequence>
<comment type="caution">
    <text evidence="9">The sequence shown here is derived from an EMBL/GenBank/DDBJ whole genome shotgun (WGS) entry which is preliminary data.</text>
</comment>
<feature type="domain" description="SSD" evidence="8">
    <location>
        <begin position="661"/>
        <end position="822"/>
    </location>
</feature>
<dbReference type="PANTHER" id="PTHR46022">
    <property type="entry name" value="PROTEIN PATCHED"/>
    <property type="match status" value="1"/>
</dbReference>
<keyword evidence="10" id="KW-1185">Reference proteome</keyword>
<dbReference type="InterPro" id="IPR053958">
    <property type="entry name" value="HMGCR/SNAP/NPC1-like_SSD"/>
</dbReference>
<dbReference type="GO" id="GO:0045879">
    <property type="term" value="P:negative regulation of smoothened signaling pathway"/>
    <property type="evidence" value="ECO:0007669"/>
    <property type="project" value="TreeGrafter"/>
</dbReference>
<dbReference type="InterPro" id="IPR000731">
    <property type="entry name" value="SSD"/>
</dbReference>
<evidence type="ECO:0000259" key="8">
    <source>
        <dbReference type="PROSITE" id="PS50156"/>
    </source>
</evidence>
<accession>A0AAV5UZJ5</accession>
<keyword evidence="6" id="KW-0325">Glycoprotein</keyword>
<proteinExistence type="inferred from homology"/>
<evidence type="ECO:0000256" key="5">
    <source>
        <dbReference type="ARBA" id="ARBA00023136"/>
    </source>
</evidence>
<dbReference type="EMBL" id="BTSY01000002">
    <property type="protein sequence ID" value="GMT12710.1"/>
    <property type="molecule type" value="Genomic_DNA"/>
</dbReference>
<protein>
    <recommendedName>
        <fullName evidence="8">SSD domain-containing protein</fullName>
    </recommendedName>
</protein>
<evidence type="ECO:0000313" key="9">
    <source>
        <dbReference type="EMBL" id="GMT12710.1"/>
    </source>
</evidence>
<keyword evidence="3 7" id="KW-0812">Transmembrane</keyword>
<keyword evidence="4 7" id="KW-1133">Transmembrane helix</keyword>
<dbReference type="SUPFAM" id="SSF82866">
    <property type="entry name" value="Multidrug efflux transporter AcrB transmembrane domain"/>
    <property type="match status" value="2"/>
</dbReference>
<dbReference type="PANTHER" id="PTHR46022:SF1">
    <property type="entry name" value="PROTEIN PATCHED"/>
    <property type="match status" value="1"/>
</dbReference>
<dbReference type="Gene3D" id="1.20.1640.10">
    <property type="entry name" value="Multidrug efflux transporter AcrB transmembrane domain"/>
    <property type="match status" value="2"/>
</dbReference>
<feature type="transmembrane region" description="Helical" evidence="7">
    <location>
        <begin position="770"/>
        <end position="791"/>
    </location>
</feature>
<dbReference type="FunFam" id="1.20.1640.10:FF:000031">
    <property type="entry name" value="PaTChed family"/>
    <property type="match status" value="1"/>
</dbReference>
<feature type="transmembrane region" description="Helical" evidence="7">
    <location>
        <begin position="1292"/>
        <end position="1312"/>
    </location>
</feature>
<feature type="transmembrane region" description="Helical" evidence="7">
    <location>
        <begin position="1198"/>
        <end position="1218"/>
    </location>
</feature>
<feature type="transmembrane region" description="Helical" evidence="7">
    <location>
        <begin position="803"/>
        <end position="822"/>
    </location>
</feature>
<feature type="transmembrane region" description="Helical" evidence="7">
    <location>
        <begin position="1318"/>
        <end position="1345"/>
    </location>
</feature>
<dbReference type="PROSITE" id="PS50156">
    <property type="entry name" value="SSD"/>
    <property type="match status" value="1"/>
</dbReference>